<keyword evidence="2" id="KW-0472">Membrane</keyword>
<evidence type="ECO:0000313" key="4">
    <source>
        <dbReference type="EMBL" id="GIJ54213.1"/>
    </source>
</evidence>
<reference evidence="4" key="1">
    <citation type="submission" date="2021-01" db="EMBL/GenBank/DDBJ databases">
        <title>Whole genome shotgun sequence of Virgisporangium aurantiacum NBRC 16421.</title>
        <authorList>
            <person name="Komaki H."/>
            <person name="Tamura T."/>
        </authorList>
    </citation>
    <scope>NUCLEOTIDE SEQUENCE</scope>
    <source>
        <strain evidence="4">NBRC 16421</strain>
    </source>
</reference>
<gene>
    <name evidence="4" type="ORF">Vau01_017290</name>
</gene>
<feature type="compositionally biased region" description="Basic and acidic residues" evidence="1">
    <location>
        <begin position="193"/>
        <end position="205"/>
    </location>
</feature>
<evidence type="ECO:0000313" key="5">
    <source>
        <dbReference type="Proteomes" id="UP000612585"/>
    </source>
</evidence>
<dbReference type="RefSeq" id="WP_203988980.1">
    <property type="nucleotide sequence ID" value="NZ_BOPG01000011.1"/>
</dbReference>
<sequence>MTVMTIRPVAAGLVAVLLAVTLTGVVATPARAAPLGAVTIGQASGTVTDAPMFTTATTSAPCPAGFGANALIRIGRPEGPFTNLAKPLAAGGYDRAPVTFRPDRSFATALGGRPADGEWLVVVECFSPDAGRITERFVTPVTVTGTAWRLGSPPAGASGSAPGRPGDGAAPTTSTAASTATSTGAPGPGSGPDGERTRTAAERRAGPGGVPIEFLAGGLVLLIALATGGVMARRRRAGSAGGRS</sequence>
<evidence type="ECO:0000256" key="3">
    <source>
        <dbReference type="SAM" id="SignalP"/>
    </source>
</evidence>
<evidence type="ECO:0000256" key="2">
    <source>
        <dbReference type="SAM" id="Phobius"/>
    </source>
</evidence>
<keyword evidence="2" id="KW-1133">Transmembrane helix</keyword>
<organism evidence="4 5">
    <name type="scientific">Virgisporangium aurantiacum</name>
    <dbReference type="NCBI Taxonomy" id="175570"/>
    <lineage>
        <taxon>Bacteria</taxon>
        <taxon>Bacillati</taxon>
        <taxon>Actinomycetota</taxon>
        <taxon>Actinomycetes</taxon>
        <taxon>Micromonosporales</taxon>
        <taxon>Micromonosporaceae</taxon>
        <taxon>Virgisporangium</taxon>
    </lineage>
</organism>
<name>A0A8J3Z0T2_9ACTN</name>
<feature type="chain" id="PRO_5035162379" evidence="3">
    <location>
        <begin position="33"/>
        <end position="244"/>
    </location>
</feature>
<feature type="region of interest" description="Disordered" evidence="1">
    <location>
        <begin position="146"/>
        <end position="209"/>
    </location>
</feature>
<keyword evidence="5" id="KW-1185">Reference proteome</keyword>
<feature type="compositionally biased region" description="Low complexity" evidence="1">
    <location>
        <begin position="151"/>
        <end position="185"/>
    </location>
</feature>
<feature type="signal peptide" evidence="3">
    <location>
        <begin position="1"/>
        <end position="32"/>
    </location>
</feature>
<evidence type="ECO:0000256" key="1">
    <source>
        <dbReference type="SAM" id="MobiDB-lite"/>
    </source>
</evidence>
<proteinExistence type="predicted"/>
<dbReference type="AlphaFoldDB" id="A0A8J3Z0T2"/>
<keyword evidence="2" id="KW-0812">Transmembrane</keyword>
<accession>A0A8J3Z0T2</accession>
<protein>
    <submittedName>
        <fullName evidence="4">Uncharacterized protein</fullName>
    </submittedName>
</protein>
<feature type="transmembrane region" description="Helical" evidence="2">
    <location>
        <begin position="214"/>
        <end position="232"/>
    </location>
</feature>
<dbReference type="Proteomes" id="UP000612585">
    <property type="component" value="Unassembled WGS sequence"/>
</dbReference>
<keyword evidence="3" id="KW-0732">Signal</keyword>
<dbReference type="EMBL" id="BOPG01000011">
    <property type="protein sequence ID" value="GIJ54213.1"/>
    <property type="molecule type" value="Genomic_DNA"/>
</dbReference>
<comment type="caution">
    <text evidence="4">The sequence shown here is derived from an EMBL/GenBank/DDBJ whole genome shotgun (WGS) entry which is preliminary data.</text>
</comment>